<dbReference type="GO" id="GO:0005739">
    <property type="term" value="C:mitochondrion"/>
    <property type="evidence" value="ECO:0007669"/>
    <property type="project" value="UniProtKB-SubCell"/>
</dbReference>
<dbReference type="GeneID" id="38785406"/>
<dbReference type="GO" id="GO:0004015">
    <property type="term" value="F:adenosylmethionine-8-amino-7-oxononanoate transaminase activity"/>
    <property type="evidence" value="ECO:0007669"/>
    <property type="project" value="TreeGrafter"/>
</dbReference>
<dbReference type="Gene3D" id="3.40.640.10">
    <property type="entry name" value="Type I PLP-dependent aspartate aminotransferase-like (Major domain)"/>
    <property type="match status" value="1"/>
</dbReference>
<dbReference type="CDD" id="cd03109">
    <property type="entry name" value="DTBS"/>
    <property type="match status" value="1"/>
</dbReference>
<evidence type="ECO:0008006" key="6">
    <source>
        <dbReference type="Google" id="ProtNLM"/>
    </source>
</evidence>
<dbReference type="GO" id="GO:0004141">
    <property type="term" value="F:dethiobiotin synthase activity"/>
    <property type="evidence" value="ECO:0007669"/>
    <property type="project" value="InterPro"/>
</dbReference>
<dbReference type="InterPro" id="IPR005814">
    <property type="entry name" value="Aminotrans_3"/>
</dbReference>
<dbReference type="RefSeq" id="XP_027619402.1">
    <property type="nucleotide sequence ID" value="XM_027763601.1"/>
</dbReference>
<name>A0A401H268_9APHY</name>
<dbReference type="SUPFAM" id="SSF52540">
    <property type="entry name" value="P-loop containing nucleoside triphosphate hydrolases"/>
    <property type="match status" value="1"/>
</dbReference>
<evidence type="ECO:0000256" key="3">
    <source>
        <dbReference type="ARBA" id="ARBA00022679"/>
    </source>
</evidence>
<dbReference type="UniPathway" id="UPA00078"/>
<dbReference type="GO" id="GO:0009102">
    <property type="term" value="P:biotin biosynthetic process"/>
    <property type="evidence" value="ECO:0007669"/>
    <property type="project" value="UniProtKB-UniPathway"/>
</dbReference>
<dbReference type="SUPFAM" id="SSF53383">
    <property type="entry name" value="PLP-dependent transferases"/>
    <property type="match status" value="1"/>
</dbReference>
<dbReference type="InterPro" id="IPR004472">
    <property type="entry name" value="DTB_synth_BioD"/>
</dbReference>
<comment type="caution">
    <text evidence="4">The sequence shown here is derived from an EMBL/GenBank/DDBJ whole genome shotgun (WGS) entry which is preliminary data.</text>
</comment>
<keyword evidence="2" id="KW-0032">Aminotransferase</keyword>
<accession>A0A401H268</accession>
<evidence type="ECO:0000256" key="1">
    <source>
        <dbReference type="ARBA" id="ARBA00004173"/>
    </source>
</evidence>
<dbReference type="Pfam" id="PF13500">
    <property type="entry name" value="AAA_26"/>
    <property type="match status" value="1"/>
</dbReference>
<dbReference type="PROSITE" id="PS00600">
    <property type="entry name" value="AA_TRANSFER_CLASS_3"/>
    <property type="match status" value="1"/>
</dbReference>
<dbReference type="Pfam" id="PF00202">
    <property type="entry name" value="Aminotran_3"/>
    <property type="match status" value="2"/>
</dbReference>
<dbReference type="EMBL" id="BFAD01000013">
    <property type="protein sequence ID" value="GBE88489.1"/>
    <property type="molecule type" value="Genomic_DNA"/>
</dbReference>
<organism evidence="4 5">
    <name type="scientific">Sparassis crispa</name>
    <dbReference type="NCBI Taxonomy" id="139825"/>
    <lineage>
        <taxon>Eukaryota</taxon>
        <taxon>Fungi</taxon>
        <taxon>Dikarya</taxon>
        <taxon>Basidiomycota</taxon>
        <taxon>Agaricomycotina</taxon>
        <taxon>Agaricomycetes</taxon>
        <taxon>Polyporales</taxon>
        <taxon>Sparassidaceae</taxon>
        <taxon>Sparassis</taxon>
    </lineage>
</organism>
<protein>
    <recommendedName>
        <fullName evidence="6">Onanonoxo-7-onima-8-eninoihtemlysoneda</fullName>
    </recommendedName>
</protein>
<dbReference type="InterPro" id="IPR027417">
    <property type="entry name" value="P-loop_NTPase"/>
</dbReference>
<dbReference type="InterPro" id="IPR049704">
    <property type="entry name" value="Aminotrans_3_PPA_site"/>
</dbReference>
<proteinExistence type="inferred from homology"/>
<dbReference type="GO" id="GO:0000287">
    <property type="term" value="F:magnesium ion binding"/>
    <property type="evidence" value="ECO:0007669"/>
    <property type="project" value="InterPro"/>
</dbReference>
<dbReference type="AlphaFoldDB" id="A0A401H268"/>
<comment type="subcellular location">
    <subcellularLocation>
        <location evidence="1">Mitochondrion</location>
    </subcellularLocation>
</comment>
<dbReference type="Gene3D" id="3.40.50.300">
    <property type="entry name" value="P-loop containing nucleotide triphosphate hydrolases"/>
    <property type="match status" value="1"/>
</dbReference>
<reference evidence="4 5" key="1">
    <citation type="journal article" date="2018" name="Sci. Rep.">
        <title>Genome sequence of the cauliflower mushroom Sparassis crispa (Hanabiratake) and its association with beneficial usage.</title>
        <authorList>
            <person name="Kiyama R."/>
            <person name="Furutani Y."/>
            <person name="Kawaguchi K."/>
            <person name="Nakanishi T."/>
        </authorList>
    </citation>
    <scope>NUCLEOTIDE SEQUENCE [LARGE SCALE GENOMIC DNA]</scope>
</reference>
<keyword evidence="5" id="KW-1185">Reference proteome</keyword>
<evidence type="ECO:0000313" key="4">
    <source>
        <dbReference type="EMBL" id="GBE88489.1"/>
    </source>
</evidence>
<dbReference type="PANTHER" id="PTHR42684:SF3">
    <property type="entry name" value="ADENOSYLMETHIONINE-8-AMINO-7-OXONONANOATE AMINOTRANSFERASE"/>
    <property type="match status" value="1"/>
</dbReference>
<dbReference type="GO" id="GO:0005524">
    <property type="term" value="F:ATP binding"/>
    <property type="evidence" value="ECO:0007669"/>
    <property type="project" value="InterPro"/>
</dbReference>
<dbReference type="PANTHER" id="PTHR42684">
    <property type="entry name" value="ADENOSYLMETHIONINE-8-AMINO-7-OXONONANOATE AMINOTRANSFERASE"/>
    <property type="match status" value="1"/>
</dbReference>
<dbReference type="Proteomes" id="UP000287166">
    <property type="component" value="Unassembled WGS sequence"/>
</dbReference>
<keyword evidence="3" id="KW-0808">Transferase</keyword>
<dbReference type="STRING" id="139825.A0A401H268"/>
<dbReference type="OrthoDB" id="425114at2759"/>
<evidence type="ECO:0000256" key="2">
    <source>
        <dbReference type="ARBA" id="ARBA00022576"/>
    </source>
</evidence>
<dbReference type="HAMAP" id="MF_00336">
    <property type="entry name" value="BioD"/>
    <property type="match status" value="1"/>
</dbReference>
<dbReference type="InParanoid" id="A0A401H268"/>
<dbReference type="GO" id="GO:0030170">
    <property type="term" value="F:pyridoxal phosphate binding"/>
    <property type="evidence" value="ECO:0007669"/>
    <property type="project" value="InterPro"/>
</dbReference>
<dbReference type="InterPro" id="IPR015424">
    <property type="entry name" value="PyrdxlP-dep_Trfase"/>
</dbReference>
<dbReference type="InterPro" id="IPR015421">
    <property type="entry name" value="PyrdxlP-dep_Trfase_major"/>
</dbReference>
<sequence>MSLLFKYLRVHQVFGANTNVGKTILTSALVRASAAKGNTVYYLKPVSTGPMEDADDEHVQRFSGAHADTVHSRCLFRFDDPVSPHLAARRAGKSGVEEVSVPSDDIFAKAVASHIRDCASQDAHPAHMYVETAGGVHSPTLSGTTQLDSYRPLFLPVVLVGDSKLGGISSTISSYESLLLRGYIVDSIMLFRDEYYRNWEYLVPYFAERGVHVIAVDAPPERPASADENFRVTEKYYQEIVPPSLQGDIFEALRHLDECHSRRLTEIDSMPQRSLDAIWWPFVQHGLVKGEKDVNVIDSAWGDYFSVYNAHRSSQPATARYEPRSLLESQFDGSASWWTQAVGHAHPTLTLAAAKAAGRYGHVMFPQATHLPALKLAERLIRHGPGKGWASRAFFSDNGSTGMEVALKMALRAFALRQGENLDGMQRKKLGVLGLKGSYHGDTIGAMDACEEGVYTCEWHNAKGYWLEPPTVAGRNGRVVISLPPAIAQVTESNDTEVYTGSFSWTYDVGERLKTPLADFYRRYIERTLSKYWEGGDHTLAALVLEPLVMGAGGMIFVDPLFQRVLIDVIRGVPTAASSQPSLQWSGLPVIFDEVFVGLYRLGLRSTIPFLGVNPDISVNAKILTGGSMPLAVTLTSDAIFQAFISDNKVDALLHGHSYTAYPAACEVANETLNIVEKMASGSEWSDARARWGCSDAPEAREKGVWSFWDAQLVDALSRLDTVTEAMALGTLLVIKIKDEAGGYQSHSAENLLNALRLAVDSEQISAAPGGAPFGINYRTLGDVAYFMLSLNSSAATIRSVEDRIWRTLNEGSSAS</sequence>
<gene>
    <name evidence="4" type="ORF">SCP_1303050</name>
</gene>
<evidence type="ECO:0000313" key="5">
    <source>
        <dbReference type="Proteomes" id="UP000287166"/>
    </source>
</evidence>